<dbReference type="AlphaFoldDB" id="A0A1X0IMP0"/>
<evidence type="ECO:0000313" key="1">
    <source>
        <dbReference type="EMBL" id="ORB49410.1"/>
    </source>
</evidence>
<dbReference type="OrthoDB" id="4763882at2"/>
<reference evidence="1 2" key="1">
    <citation type="submission" date="2016-12" db="EMBL/GenBank/DDBJ databases">
        <title>The new phylogeny of genus Mycobacterium.</title>
        <authorList>
            <person name="Tortoli E."/>
            <person name="Trovato A."/>
            <person name="Cirillo D.M."/>
        </authorList>
    </citation>
    <scope>NUCLEOTIDE SEQUENCE [LARGE SCALE GENOMIC DNA]</scope>
    <source>
        <strain evidence="1 2">CCUG 66554</strain>
    </source>
</reference>
<protein>
    <submittedName>
        <fullName evidence="1">Uncharacterized protein</fullName>
    </submittedName>
</protein>
<accession>A0A1X0IMP0</accession>
<evidence type="ECO:0000313" key="2">
    <source>
        <dbReference type="Proteomes" id="UP000192434"/>
    </source>
</evidence>
<sequence length="184" mass="20609">MAWEWVSPLATVGGGALGAYFVWRAGKEGREHAETVSSQQLSHARQLAQDARKQQRLETAYVALLQMTERVGQWAHSVCPMLQTDPPREGAPMPSLEVQADAAAFLNAFASDEVTKRWDAWRDSINEVRYAVMDIELYRSGEVPREPGEPSPYKVLHIDVLPREIKLRKAIATQVALELSATPW</sequence>
<name>A0A1X0IMP0_9MYCO</name>
<proteinExistence type="predicted"/>
<gene>
    <name evidence="1" type="ORF">BST43_23395</name>
</gene>
<dbReference type="RefSeq" id="WP_083019433.1">
    <property type="nucleotide sequence ID" value="NZ_MVII01000040.1"/>
</dbReference>
<organism evidence="1 2">
    <name type="scientific">Mycobacteroides saopaulense</name>
    <dbReference type="NCBI Taxonomy" id="1578165"/>
    <lineage>
        <taxon>Bacteria</taxon>
        <taxon>Bacillati</taxon>
        <taxon>Actinomycetota</taxon>
        <taxon>Actinomycetes</taxon>
        <taxon>Mycobacteriales</taxon>
        <taxon>Mycobacteriaceae</taxon>
        <taxon>Mycobacteroides</taxon>
    </lineage>
</organism>
<dbReference type="Proteomes" id="UP000192434">
    <property type="component" value="Unassembled WGS sequence"/>
</dbReference>
<comment type="caution">
    <text evidence="1">The sequence shown here is derived from an EMBL/GenBank/DDBJ whole genome shotgun (WGS) entry which is preliminary data.</text>
</comment>
<dbReference type="EMBL" id="MVII01000040">
    <property type="protein sequence ID" value="ORB49410.1"/>
    <property type="molecule type" value="Genomic_DNA"/>
</dbReference>